<evidence type="ECO:0008006" key="5">
    <source>
        <dbReference type="Google" id="ProtNLM"/>
    </source>
</evidence>
<dbReference type="Pfam" id="PF10011">
    <property type="entry name" value="DUF2254"/>
    <property type="match status" value="1"/>
</dbReference>
<keyword evidence="2" id="KW-0472">Membrane</keyword>
<feature type="transmembrane region" description="Helical" evidence="2">
    <location>
        <begin position="70"/>
        <end position="95"/>
    </location>
</feature>
<evidence type="ECO:0000256" key="2">
    <source>
        <dbReference type="SAM" id="Phobius"/>
    </source>
</evidence>
<dbReference type="Proteomes" id="UP000679307">
    <property type="component" value="Chromosome"/>
</dbReference>
<proteinExistence type="predicted"/>
<feature type="transmembrane region" description="Helical" evidence="2">
    <location>
        <begin position="116"/>
        <end position="135"/>
    </location>
</feature>
<dbReference type="InterPro" id="IPR018723">
    <property type="entry name" value="DUF2254_membrane"/>
</dbReference>
<name>A0ABX8ELU2_9ACTN</name>
<keyword evidence="2" id="KW-1133">Transmembrane helix</keyword>
<keyword evidence="2" id="KW-0812">Transmembrane</keyword>
<evidence type="ECO:0000256" key="1">
    <source>
        <dbReference type="SAM" id="MobiDB-lite"/>
    </source>
</evidence>
<evidence type="ECO:0000313" key="4">
    <source>
        <dbReference type="Proteomes" id="UP000679307"/>
    </source>
</evidence>
<feature type="region of interest" description="Disordered" evidence="1">
    <location>
        <begin position="412"/>
        <end position="441"/>
    </location>
</feature>
<organism evidence="3 4">
    <name type="scientific">Nocardioides aquaticus</name>
    <dbReference type="NCBI Taxonomy" id="160826"/>
    <lineage>
        <taxon>Bacteria</taxon>
        <taxon>Bacillati</taxon>
        <taxon>Actinomycetota</taxon>
        <taxon>Actinomycetes</taxon>
        <taxon>Propionibacteriales</taxon>
        <taxon>Nocardioidaceae</taxon>
        <taxon>Nocardioides</taxon>
    </lineage>
</organism>
<dbReference type="EMBL" id="CP075371">
    <property type="protein sequence ID" value="QVT81471.1"/>
    <property type="molecule type" value="Genomic_DNA"/>
</dbReference>
<protein>
    <recommendedName>
        <fullName evidence="5">DUF2254 domain-containing protein</fullName>
    </recommendedName>
</protein>
<keyword evidence="4" id="KW-1185">Reference proteome</keyword>
<sequence>MSHVTRRPPDCVAPTVRRFRWGHYLKTSLWVVPLGCVVVGAATSVLTTSVDDGTLVPQSISGDPNAALQILYLIAFSMLTLTGLVLSLLVVAVQLAMGTFSPRIVRQILQDRPSQAAIGLFAGTFTHAMLAMRAVDIEPDGGGKVPGLAVVVAIVLVLACIGTLVWYLNHITQSLRTAALVGWVTRDTLTTLDRMYPDHGPAQELDPALVPAPRSGVVFTIGHDRLVALAERADCCFEVLSTVGDFVPVGAALVRVHGEAGPQVRDEAARTIVLGPERTLNQDVAYGIRLLVDIAERSLTGGPFSDPTTSVQAIDRIHDILRHMVRRPMHDGRFHDRSGTLRLTVPTMQWNGFVQLAFDEIRQVGAGSPQVSRRLTAALQDLLSIAPEERRPPLERQLASLGELVSYAANTDADRDDGMVPDPAGIGSAAVLVTPPSSASE</sequence>
<evidence type="ECO:0000313" key="3">
    <source>
        <dbReference type="EMBL" id="QVT81471.1"/>
    </source>
</evidence>
<feature type="transmembrane region" description="Helical" evidence="2">
    <location>
        <begin position="147"/>
        <end position="168"/>
    </location>
</feature>
<accession>A0ABX8ELU2</accession>
<reference evidence="3 4" key="1">
    <citation type="submission" date="2021-05" db="EMBL/GenBank/DDBJ databases">
        <title>Complete genome of Nocardioides aquaticus KCTC 9944T isolated from meromictic and hypersaline Ekho Lake, Antarctica.</title>
        <authorList>
            <person name="Hwang K."/>
            <person name="Kim K.M."/>
            <person name="Choe H."/>
        </authorList>
    </citation>
    <scope>NUCLEOTIDE SEQUENCE [LARGE SCALE GENOMIC DNA]</scope>
    <source>
        <strain evidence="3 4">KCTC 9944</strain>
    </source>
</reference>
<dbReference type="RefSeq" id="WP_214056843.1">
    <property type="nucleotide sequence ID" value="NZ_BAAAHS010000011.1"/>
</dbReference>
<gene>
    <name evidence="3" type="ORF">ENKNEFLB_03881</name>
</gene>
<feature type="transmembrane region" description="Helical" evidence="2">
    <location>
        <begin position="27"/>
        <end position="50"/>
    </location>
</feature>